<dbReference type="Proteomes" id="UP001168098">
    <property type="component" value="Unassembled WGS sequence"/>
</dbReference>
<evidence type="ECO:0000256" key="12">
    <source>
        <dbReference type="ARBA" id="ARBA00022840"/>
    </source>
</evidence>
<dbReference type="FunFam" id="1.10.510.10:FF:000480">
    <property type="entry name" value="Pollen receptor-like kinase 1"/>
    <property type="match status" value="1"/>
</dbReference>
<name>A0AA38ZQ43_VITRO</name>
<dbReference type="InterPro" id="IPR000719">
    <property type="entry name" value="Prot_kinase_dom"/>
</dbReference>
<evidence type="ECO:0000256" key="10">
    <source>
        <dbReference type="ARBA" id="ARBA00022741"/>
    </source>
</evidence>
<keyword evidence="11" id="KW-0418">Kinase</keyword>
<keyword evidence="12" id="KW-0067">ATP-binding</keyword>
<dbReference type="InterPro" id="IPR046959">
    <property type="entry name" value="PRK1-6/SRF4-like"/>
</dbReference>
<sequence>MGAHAALLVRAPTPSPLPIALVLILVSITSFEAVSDADILLKFRVSLGNATALGNWNTSRSVCSTDQTESWKGVRCWNGSVWGLRLEGLGLNGAIDLDSLSSLKYLRTISFMNNSFEGPLPEIKRLVGLKSVYLSNNHFSGDIPDDAFAGMGYLKKVHLANNKFTGKIPSSLATLPRLLVLRLDGNQFEGQIPVFQQKHLANVNISNNMLEGPIPASLSRISSSSFSGNKYLCGKPLDSCSSKKPSAVIVALIVVAIALILVTIGLLLLVLHRNSRTVQLGGAASVDNHSMSEVAHSTQVERGTSEMSGHSKRADQGKLTFVRDDRERFDLQDLLRASAEVLGSGNFGSSYKAVLLSGDAMVAKRYKQMNNVGREEFQEHMRRLGRLAHPNLLPLVAYYYRKEEKLLVSEYVKNGSLASHLHGNHSIDQPGLNWPTRLRIIKGVAKGLAYLYNELPSLVVPHGHLKSSNVLLDESFKPVLTDYALLPVINLEHARQLMVAYKSPEFAQHSRTTKKTDVWGLGILILEILTGKLPTNYLTLGNNSEEGIAWVNSIAKQECMNEVFDKEMGGTENSKGEMLKLLKIGLACCEEDMERRWDLKEAIKHIEELEVRDGTNEEGDEFPSIAVTEDMSTITL</sequence>
<dbReference type="Gene3D" id="3.80.10.10">
    <property type="entry name" value="Ribonuclease Inhibitor"/>
    <property type="match status" value="2"/>
</dbReference>
<organism evidence="21 22">
    <name type="scientific">Vitis rotundifolia</name>
    <name type="common">Muscadine grape</name>
    <dbReference type="NCBI Taxonomy" id="103349"/>
    <lineage>
        <taxon>Eukaryota</taxon>
        <taxon>Viridiplantae</taxon>
        <taxon>Streptophyta</taxon>
        <taxon>Embryophyta</taxon>
        <taxon>Tracheophyta</taxon>
        <taxon>Spermatophyta</taxon>
        <taxon>Magnoliopsida</taxon>
        <taxon>eudicotyledons</taxon>
        <taxon>Gunneridae</taxon>
        <taxon>Pentapetalae</taxon>
        <taxon>rosids</taxon>
        <taxon>Vitales</taxon>
        <taxon>Vitaceae</taxon>
        <taxon>Viteae</taxon>
        <taxon>Vitis</taxon>
    </lineage>
</organism>
<reference evidence="21 22" key="1">
    <citation type="journal article" date="2023" name="BMC Biotechnol.">
        <title>Vitis rotundifolia cv Carlos genome sequencing.</title>
        <authorList>
            <person name="Huff M."/>
            <person name="Hulse-Kemp A."/>
            <person name="Scheffler B."/>
            <person name="Youngblood R."/>
            <person name="Simpson S."/>
            <person name="Babiker E."/>
            <person name="Staton M."/>
        </authorList>
    </citation>
    <scope>NUCLEOTIDE SEQUENCE [LARGE SCALE GENOMIC DNA]</scope>
    <source>
        <tissue evidence="21">Leaf</tissue>
    </source>
</reference>
<evidence type="ECO:0000256" key="6">
    <source>
        <dbReference type="ARBA" id="ARBA00022679"/>
    </source>
</evidence>
<evidence type="ECO:0000256" key="7">
    <source>
        <dbReference type="ARBA" id="ARBA00022692"/>
    </source>
</evidence>
<evidence type="ECO:0000256" key="18">
    <source>
        <dbReference type="ARBA" id="ARBA00048679"/>
    </source>
</evidence>
<comment type="catalytic activity">
    <reaction evidence="18">
        <text>L-seryl-[protein] + ATP = O-phospho-L-seryl-[protein] + ADP + H(+)</text>
        <dbReference type="Rhea" id="RHEA:17989"/>
        <dbReference type="Rhea" id="RHEA-COMP:9863"/>
        <dbReference type="Rhea" id="RHEA-COMP:11604"/>
        <dbReference type="ChEBI" id="CHEBI:15378"/>
        <dbReference type="ChEBI" id="CHEBI:29999"/>
        <dbReference type="ChEBI" id="CHEBI:30616"/>
        <dbReference type="ChEBI" id="CHEBI:83421"/>
        <dbReference type="ChEBI" id="CHEBI:456216"/>
        <dbReference type="EC" id="2.7.11.1"/>
    </reaction>
</comment>
<keyword evidence="15" id="KW-0675">Receptor</keyword>
<dbReference type="SUPFAM" id="SSF52058">
    <property type="entry name" value="L domain-like"/>
    <property type="match status" value="1"/>
</dbReference>
<dbReference type="PANTHER" id="PTHR48007:SF64">
    <property type="entry name" value="POLLEN RECEPTOR-LIKE KINASE 1"/>
    <property type="match status" value="1"/>
</dbReference>
<evidence type="ECO:0000256" key="16">
    <source>
        <dbReference type="ARBA" id="ARBA00023180"/>
    </source>
</evidence>
<keyword evidence="6" id="KW-0808">Transferase</keyword>
<accession>A0AA38ZQ43</accession>
<dbReference type="EC" id="2.7.11.1" evidence="3"/>
<comment type="caution">
    <text evidence="21">The sequence shown here is derived from an EMBL/GenBank/DDBJ whole genome shotgun (WGS) entry which is preliminary data.</text>
</comment>
<gene>
    <name evidence="21" type="ORF">PVL29_012097</name>
</gene>
<feature type="transmembrane region" description="Helical" evidence="19">
    <location>
        <begin position="247"/>
        <end position="271"/>
    </location>
</feature>
<dbReference type="GO" id="GO:0004674">
    <property type="term" value="F:protein serine/threonine kinase activity"/>
    <property type="evidence" value="ECO:0007669"/>
    <property type="project" value="UniProtKB-EC"/>
</dbReference>
<dbReference type="InterPro" id="IPR011009">
    <property type="entry name" value="Kinase-like_dom_sf"/>
</dbReference>
<keyword evidence="13 19" id="KW-1133">Transmembrane helix</keyword>
<evidence type="ECO:0000256" key="14">
    <source>
        <dbReference type="ARBA" id="ARBA00023136"/>
    </source>
</evidence>
<feature type="transmembrane region" description="Helical" evidence="19">
    <location>
        <begin position="17"/>
        <end position="34"/>
    </location>
</feature>
<dbReference type="GO" id="GO:0016020">
    <property type="term" value="C:membrane"/>
    <property type="evidence" value="ECO:0007669"/>
    <property type="project" value="UniProtKB-SubCell"/>
</dbReference>
<evidence type="ECO:0000256" key="11">
    <source>
        <dbReference type="ARBA" id="ARBA00022777"/>
    </source>
</evidence>
<evidence type="ECO:0000256" key="5">
    <source>
        <dbReference type="ARBA" id="ARBA00022614"/>
    </source>
</evidence>
<keyword evidence="7 19" id="KW-0812">Transmembrane</keyword>
<dbReference type="PANTHER" id="PTHR48007">
    <property type="entry name" value="LEUCINE-RICH REPEAT RECEPTOR-LIKE PROTEIN KINASE PXC1"/>
    <property type="match status" value="1"/>
</dbReference>
<evidence type="ECO:0000256" key="2">
    <source>
        <dbReference type="ARBA" id="ARBA00008684"/>
    </source>
</evidence>
<evidence type="ECO:0000256" key="4">
    <source>
        <dbReference type="ARBA" id="ARBA00022553"/>
    </source>
</evidence>
<dbReference type="PROSITE" id="PS50011">
    <property type="entry name" value="PROTEIN_KINASE_DOM"/>
    <property type="match status" value="1"/>
</dbReference>
<keyword evidence="5" id="KW-0433">Leucine-rich repeat</keyword>
<dbReference type="Gene3D" id="1.10.510.10">
    <property type="entry name" value="Transferase(Phosphotransferase) domain 1"/>
    <property type="match status" value="1"/>
</dbReference>
<evidence type="ECO:0000256" key="19">
    <source>
        <dbReference type="SAM" id="Phobius"/>
    </source>
</evidence>
<dbReference type="InterPro" id="IPR032675">
    <property type="entry name" value="LRR_dom_sf"/>
</dbReference>
<dbReference type="Gene3D" id="3.30.200.20">
    <property type="entry name" value="Phosphorylase Kinase, domain 1"/>
    <property type="match status" value="1"/>
</dbReference>
<evidence type="ECO:0000259" key="20">
    <source>
        <dbReference type="PROSITE" id="PS50011"/>
    </source>
</evidence>
<evidence type="ECO:0000256" key="9">
    <source>
        <dbReference type="ARBA" id="ARBA00022737"/>
    </source>
</evidence>
<dbReference type="Pfam" id="PF13855">
    <property type="entry name" value="LRR_8"/>
    <property type="match status" value="1"/>
</dbReference>
<dbReference type="SUPFAM" id="SSF56112">
    <property type="entry name" value="Protein kinase-like (PK-like)"/>
    <property type="match status" value="1"/>
</dbReference>
<protein>
    <recommendedName>
        <fullName evidence="3">non-specific serine/threonine protein kinase</fullName>
        <ecNumber evidence="3">2.7.11.1</ecNumber>
    </recommendedName>
</protein>
<evidence type="ECO:0000256" key="15">
    <source>
        <dbReference type="ARBA" id="ARBA00023170"/>
    </source>
</evidence>
<dbReference type="FunFam" id="3.30.200.20:FF:000307">
    <property type="entry name" value="pollen receptor-like kinase 1"/>
    <property type="match status" value="1"/>
</dbReference>
<keyword evidence="16" id="KW-0325">Glycoprotein</keyword>
<dbReference type="InterPro" id="IPR001611">
    <property type="entry name" value="Leu-rich_rpt"/>
</dbReference>
<dbReference type="GO" id="GO:0005524">
    <property type="term" value="F:ATP binding"/>
    <property type="evidence" value="ECO:0007669"/>
    <property type="project" value="UniProtKB-KW"/>
</dbReference>
<comment type="similarity">
    <text evidence="2">Belongs to the protein kinase superfamily. Ser/Thr protein kinase family.</text>
</comment>
<dbReference type="FunFam" id="3.80.10.10:FF:000041">
    <property type="entry name" value="LRR receptor-like serine/threonine-protein kinase ERECTA"/>
    <property type="match status" value="1"/>
</dbReference>
<evidence type="ECO:0000256" key="8">
    <source>
        <dbReference type="ARBA" id="ARBA00022729"/>
    </source>
</evidence>
<keyword evidence="4" id="KW-0597">Phosphoprotein</keyword>
<keyword evidence="14 19" id="KW-0472">Membrane</keyword>
<comment type="catalytic activity">
    <reaction evidence="17">
        <text>L-threonyl-[protein] + ATP = O-phospho-L-threonyl-[protein] + ADP + H(+)</text>
        <dbReference type="Rhea" id="RHEA:46608"/>
        <dbReference type="Rhea" id="RHEA-COMP:11060"/>
        <dbReference type="Rhea" id="RHEA-COMP:11605"/>
        <dbReference type="ChEBI" id="CHEBI:15378"/>
        <dbReference type="ChEBI" id="CHEBI:30013"/>
        <dbReference type="ChEBI" id="CHEBI:30616"/>
        <dbReference type="ChEBI" id="CHEBI:61977"/>
        <dbReference type="ChEBI" id="CHEBI:456216"/>
        <dbReference type="EC" id="2.7.11.1"/>
    </reaction>
</comment>
<evidence type="ECO:0000256" key="17">
    <source>
        <dbReference type="ARBA" id="ARBA00047899"/>
    </source>
</evidence>
<keyword evidence="10" id="KW-0547">Nucleotide-binding</keyword>
<feature type="domain" description="Protein kinase" evidence="20">
    <location>
        <begin position="336"/>
        <end position="608"/>
    </location>
</feature>
<keyword evidence="8" id="KW-0732">Signal</keyword>
<dbReference type="Pfam" id="PF00069">
    <property type="entry name" value="Pkinase"/>
    <property type="match status" value="1"/>
</dbReference>
<evidence type="ECO:0000256" key="13">
    <source>
        <dbReference type="ARBA" id="ARBA00022989"/>
    </source>
</evidence>
<dbReference type="InterPro" id="IPR013210">
    <property type="entry name" value="LRR_N_plant-typ"/>
</dbReference>
<keyword evidence="22" id="KW-1185">Reference proteome</keyword>
<evidence type="ECO:0000256" key="1">
    <source>
        <dbReference type="ARBA" id="ARBA00004167"/>
    </source>
</evidence>
<evidence type="ECO:0000256" key="3">
    <source>
        <dbReference type="ARBA" id="ARBA00012513"/>
    </source>
</evidence>
<keyword evidence="9" id="KW-0677">Repeat</keyword>
<evidence type="ECO:0000313" key="22">
    <source>
        <dbReference type="Proteomes" id="UP001168098"/>
    </source>
</evidence>
<dbReference type="AlphaFoldDB" id="A0AA38ZQ43"/>
<dbReference type="Pfam" id="PF08263">
    <property type="entry name" value="LRRNT_2"/>
    <property type="match status" value="1"/>
</dbReference>
<proteinExistence type="inferred from homology"/>
<comment type="subcellular location">
    <subcellularLocation>
        <location evidence="1">Membrane</location>
        <topology evidence="1">Single-pass membrane protein</topology>
    </subcellularLocation>
</comment>
<dbReference type="EMBL" id="JARBHA010000009">
    <property type="protein sequence ID" value="KAJ9693210.1"/>
    <property type="molecule type" value="Genomic_DNA"/>
</dbReference>
<evidence type="ECO:0000313" key="21">
    <source>
        <dbReference type="EMBL" id="KAJ9693210.1"/>
    </source>
</evidence>